<name>A0A9X2U791_9BACT</name>
<gene>
    <name evidence="4" type="ORF">GGP83_000923</name>
</gene>
<dbReference type="Pfam" id="PF13395">
    <property type="entry name" value="HNH_4"/>
    <property type="match status" value="1"/>
</dbReference>
<feature type="domain" description="HNH nuclease" evidence="2">
    <location>
        <begin position="408"/>
        <end position="446"/>
    </location>
</feature>
<proteinExistence type="predicted"/>
<dbReference type="EMBL" id="JANUBB010000003">
    <property type="protein sequence ID" value="MCS3950982.1"/>
    <property type="molecule type" value="Genomic_DNA"/>
</dbReference>
<dbReference type="PANTHER" id="PTHR43861:SF3">
    <property type="entry name" value="PUTATIVE (AFU_ORTHOLOGUE AFUA_2G14390)-RELATED"/>
    <property type="match status" value="1"/>
</dbReference>
<dbReference type="InterPro" id="IPR029063">
    <property type="entry name" value="SAM-dependent_MTases_sf"/>
</dbReference>
<evidence type="ECO:0000259" key="3">
    <source>
        <dbReference type="Pfam" id="PF13649"/>
    </source>
</evidence>
<dbReference type="InterPro" id="IPR003615">
    <property type="entry name" value="HNH_nuc"/>
</dbReference>
<evidence type="ECO:0000313" key="4">
    <source>
        <dbReference type="EMBL" id="MCS3950982.1"/>
    </source>
</evidence>
<dbReference type="Pfam" id="PF13649">
    <property type="entry name" value="Methyltransf_25"/>
    <property type="match status" value="1"/>
</dbReference>
<dbReference type="Proteomes" id="UP001155010">
    <property type="component" value="Unassembled WGS sequence"/>
</dbReference>
<keyword evidence="1" id="KW-0808">Transferase</keyword>
<organism evidence="4 5">
    <name type="scientific">Salinibacter ruber</name>
    <dbReference type="NCBI Taxonomy" id="146919"/>
    <lineage>
        <taxon>Bacteria</taxon>
        <taxon>Pseudomonadati</taxon>
        <taxon>Rhodothermota</taxon>
        <taxon>Rhodothermia</taxon>
        <taxon>Rhodothermales</taxon>
        <taxon>Salinibacteraceae</taxon>
        <taxon>Salinibacter</taxon>
    </lineage>
</organism>
<dbReference type="SUPFAM" id="SSF53335">
    <property type="entry name" value="S-adenosyl-L-methionine-dependent methyltransferases"/>
    <property type="match status" value="1"/>
</dbReference>
<dbReference type="Gene3D" id="3.40.50.150">
    <property type="entry name" value="Vaccinia Virus protein VP39"/>
    <property type="match status" value="1"/>
</dbReference>
<sequence length="519" mass="59471">MLDVGAGSGRDAAWFADQDYEVVAVEPAEALRQRAQEAHPSPRIQWIDDQLPALDSVHDLDYQFDVILLNGVWMHVPPSERKRPFRKLTELLKPGGHLIITLRSEMPGDDRTAYETSKAELRDLSRSFALKFLDDAQSDDRLDRDLRWTSVVFRLPDDGTGALPLIRHILINDDTSATYKPALLRSVLRVADSAKGAVLNETRDHVEIPLGLVALYWLRMYRWLILDRGYHQMPPGNGPPAFDDEHFQFLQRLSASDFRLGRRFTGAEARHLIETFRAIRDTIREGPARFIMYPGTQDQVFEYGSGHIRSSNAITLDLDFLKAVGTLRVPRRVWEALARHASWIEPSILSRWVELLENYDGTAPPGAYRDALSWPNVEHSTREVRTLAAQLQESGGPLYCVWSGKRLNDGYDIDHCFPFKHWPNNHLWNLLPTAPEVNSGKSDSLPSAQQLHKAEDRILRWWNQAYRQTDYESRFYEEAQVALPLPTEQPTSLDGLLTGLRRQRVRLRTDQQIAEWSAQ</sequence>
<accession>A0A9X2U791</accession>
<dbReference type="CDD" id="cd02440">
    <property type="entry name" value="AdoMet_MTases"/>
    <property type="match status" value="1"/>
</dbReference>
<evidence type="ECO:0000313" key="5">
    <source>
        <dbReference type="Proteomes" id="UP001155010"/>
    </source>
</evidence>
<dbReference type="InterPro" id="IPR041698">
    <property type="entry name" value="Methyltransf_25"/>
</dbReference>
<dbReference type="GO" id="GO:0032259">
    <property type="term" value="P:methylation"/>
    <property type="evidence" value="ECO:0007669"/>
    <property type="project" value="UniProtKB-KW"/>
</dbReference>
<protein>
    <submittedName>
        <fullName evidence="4">SAM-dependent methyltransferase</fullName>
    </submittedName>
</protein>
<evidence type="ECO:0000256" key="1">
    <source>
        <dbReference type="ARBA" id="ARBA00022679"/>
    </source>
</evidence>
<comment type="caution">
    <text evidence="4">The sequence shown here is derived from an EMBL/GenBank/DDBJ whole genome shotgun (WGS) entry which is preliminary data.</text>
</comment>
<keyword evidence="4" id="KW-0489">Methyltransferase</keyword>
<feature type="domain" description="Methyltransferase" evidence="3">
    <location>
        <begin position="2"/>
        <end position="96"/>
    </location>
</feature>
<dbReference type="AlphaFoldDB" id="A0A9X2U791"/>
<reference evidence="4" key="1">
    <citation type="submission" date="2022-08" db="EMBL/GenBank/DDBJ databases">
        <title>Genomic Encyclopedia of Type Strains, Phase V (KMG-V): Genome sequencing to study the core and pangenomes of soil and plant-associated prokaryotes.</title>
        <authorList>
            <person name="Whitman W."/>
        </authorList>
    </citation>
    <scope>NUCLEOTIDE SEQUENCE</scope>
    <source>
        <strain evidence="4">SP2017</strain>
    </source>
</reference>
<dbReference type="Gene3D" id="1.10.30.50">
    <property type="match status" value="1"/>
</dbReference>
<evidence type="ECO:0000259" key="2">
    <source>
        <dbReference type="Pfam" id="PF13395"/>
    </source>
</evidence>
<dbReference type="PANTHER" id="PTHR43861">
    <property type="entry name" value="TRANS-ACONITATE 2-METHYLTRANSFERASE-RELATED"/>
    <property type="match status" value="1"/>
</dbReference>
<dbReference type="GO" id="GO:0008168">
    <property type="term" value="F:methyltransferase activity"/>
    <property type="evidence" value="ECO:0007669"/>
    <property type="project" value="UniProtKB-KW"/>
</dbReference>